<dbReference type="PANTHER" id="PTHR11610:SF173">
    <property type="entry name" value="LIPASE DOMAIN-CONTAINING PROTEIN-RELATED"/>
    <property type="match status" value="1"/>
</dbReference>
<keyword evidence="3" id="KW-0964">Secreted</keyword>
<dbReference type="InterPro" id="IPR000734">
    <property type="entry name" value="TAG_lipase"/>
</dbReference>
<comment type="similarity">
    <text evidence="2 4">Belongs to the AB hydrolase superfamily. Lipase family.</text>
</comment>
<evidence type="ECO:0000259" key="5">
    <source>
        <dbReference type="Pfam" id="PF00151"/>
    </source>
</evidence>
<dbReference type="InterPro" id="IPR029058">
    <property type="entry name" value="AB_hydrolase_fold"/>
</dbReference>
<dbReference type="InterPro" id="IPR013818">
    <property type="entry name" value="Lipase"/>
</dbReference>
<dbReference type="EnsemblMetazoa" id="PPAI005852-RA">
    <property type="protein sequence ID" value="PPAI005852-PA"/>
    <property type="gene ID" value="PPAI005852"/>
</dbReference>
<evidence type="ECO:0000313" key="6">
    <source>
        <dbReference type="EnsemblMetazoa" id="PPAI005852-PA"/>
    </source>
</evidence>
<evidence type="ECO:0000256" key="2">
    <source>
        <dbReference type="ARBA" id="ARBA00010701"/>
    </source>
</evidence>
<comment type="subcellular location">
    <subcellularLocation>
        <location evidence="1">Secreted</location>
    </subcellularLocation>
</comment>
<reference evidence="6" key="1">
    <citation type="submission" date="2022-08" db="UniProtKB">
        <authorList>
            <consortium name="EnsemblMetazoa"/>
        </authorList>
    </citation>
    <scope>IDENTIFICATION</scope>
    <source>
        <strain evidence="6">Israel</strain>
    </source>
</reference>
<sequence>MCRAWKYVVFLWSLIVLARADAPRYHKETIRKLQEEQLHKVGIYFYSPYLKNETRIHPEDPLPIGFNNSLPLKVVIHGWMGNKNHITIDPVKNAYLALSCCNVITVNWEDGARQNYDVSRYMVDIVGRRNIHVLGHSLGAHIAGNIGKYFNGTISRITALDPAGPLFRMNSTDACNRTDAAFVDVIHTDVGVLGEKNRRGHVDFYPNRGFPPQPGCYLLDILTF</sequence>
<protein>
    <recommendedName>
        <fullName evidence="5">Lipase domain-containing protein</fullName>
    </recommendedName>
</protein>
<feature type="domain" description="Lipase" evidence="5">
    <location>
        <begin position="57"/>
        <end position="217"/>
    </location>
</feature>
<organism evidence="6 7">
    <name type="scientific">Phlebotomus papatasi</name>
    <name type="common">Sandfly</name>
    <dbReference type="NCBI Taxonomy" id="29031"/>
    <lineage>
        <taxon>Eukaryota</taxon>
        <taxon>Metazoa</taxon>
        <taxon>Ecdysozoa</taxon>
        <taxon>Arthropoda</taxon>
        <taxon>Hexapoda</taxon>
        <taxon>Insecta</taxon>
        <taxon>Pterygota</taxon>
        <taxon>Neoptera</taxon>
        <taxon>Endopterygota</taxon>
        <taxon>Diptera</taxon>
        <taxon>Nematocera</taxon>
        <taxon>Psychodoidea</taxon>
        <taxon>Psychodidae</taxon>
        <taxon>Phlebotomus</taxon>
        <taxon>Phlebotomus</taxon>
    </lineage>
</organism>
<dbReference type="AlphaFoldDB" id="A0A1B0DD81"/>
<evidence type="ECO:0000256" key="3">
    <source>
        <dbReference type="ARBA" id="ARBA00022525"/>
    </source>
</evidence>
<dbReference type="PANTHER" id="PTHR11610">
    <property type="entry name" value="LIPASE"/>
    <property type="match status" value="1"/>
</dbReference>
<dbReference type="GO" id="GO:0005615">
    <property type="term" value="C:extracellular space"/>
    <property type="evidence" value="ECO:0007669"/>
    <property type="project" value="TreeGrafter"/>
</dbReference>
<evidence type="ECO:0000256" key="1">
    <source>
        <dbReference type="ARBA" id="ARBA00004613"/>
    </source>
</evidence>
<evidence type="ECO:0000256" key="4">
    <source>
        <dbReference type="RuleBase" id="RU004262"/>
    </source>
</evidence>
<dbReference type="VEuPathDB" id="VectorBase:PPAI005852"/>
<accession>A0A1B0DD81</accession>
<dbReference type="EMBL" id="AJVK01031746">
    <property type="status" value="NOT_ANNOTATED_CDS"/>
    <property type="molecule type" value="Genomic_DNA"/>
</dbReference>
<dbReference type="Pfam" id="PF00151">
    <property type="entry name" value="Lipase"/>
    <property type="match status" value="1"/>
</dbReference>
<dbReference type="GO" id="GO:0016298">
    <property type="term" value="F:lipase activity"/>
    <property type="evidence" value="ECO:0007669"/>
    <property type="project" value="InterPro"/>
</dbReference>
<dbReference type="Gene3D" id="3.40.50.1820">
    <property type="entry name" value="alpha/beta hydrolase"/>
    <property type="match status" value="1"/>
</dbReference>
<proteinExistence type="inferred from homology"/>
<dbReference type="SUPFAM" id="SSF53474">
    <property type="entry name" value="alpha/beta-Hydrolases"/>
    <property type="match status" value="1"/>
</dbReference>
<evidence type="ECO:0000313" key="7">
    <source>
        <dbReference type="Proteomes" id="UP000092462"/>
    </source>
</evidence>
<dbReference type="GO" id="GO:0016042">
    <property type="term" value="P:lipid catabolic process"/>
    <property type="evidence" value="ECO:0007669"/>
    <property type="project" value="TreeGrafter"/>
</dbReference>
<dbReference type="Proteomes" id="UP000092462">
    <property type="component" value="Unassembled WGS sequence"/>
</dbReference>
<name>A0A1B0DD81_PHLPP</name>
<dbReference type="GO" id="GO:0017171">
    <property type="term" value="F:serine hydrolase activity"/>
    <property type="evidence" value="ECO:0007669"/>
    <property type="project" value="TreeGrafter"/>
</dbReference>
<keyword evidence="7" id="KW-1185">Reference proteome</keyword>
<dbReference type="VEuPathDB" id="VectorBase:PPAPM1_007976"/>